<dbReference type="EMBL" id="JARAOO010000006">
    <property type="protein sequence ID" value="KAJ7964788.1"/>
    <property type="molecule type" value="Genomic_DNA"/>
</dbReference>
<comment type="similarity">
    <text evidence="1">Belongs to the plant acyltransferase family.</text>
</comment>
<dbReference type="Proteomes" id="UP001163823">
    <property type="component" value="Chromosome 6"/>
</dbReference>
<dbReference type="PANTHER" id="PTHR31623">
    <property type="entry name" value="F21J9.9"/>
    <property type="match status" value="1"/>
</dbReference>
<proteinExistence type="inferred from homology"/>
<organism evidence="5 6">
    <name type="scientific">Quillaja saponaria</name>
    <name type="common">Soap bark tree</name>
    <dbReference type="NCBI Taxonomy" id="32244"/>
    <lineage>
        <taxon>Eukaryota</taxon>
        <taxon>Viridiplantae</taxon>
        <taxon>Streptophyta</taxon>
        <taxon>Embryophyta</taxon>
        <taxon>Tracheophyta</taxon>
        <taxon>Spermatophyta</taxon>
        <taxon>Magnoliopsida</taxon>
        <taxon>eudicotyledons</taxon>
        <taxon>Gunneridae</taxon>
        <taxon>Pentapetalae</taxon>
        <taxon>rosids</taxon>
        <taxon>fabids</taxon>
        <taxon>Fabales</taxon>
        <taxon>Quillajaceae</taxon>
        <taxon>Quillaja</taxon>
    </lineage>
</organism>
<dbReference type="AlphaFoldDB" id="A0AAD7LV75"/>
<gene>
    <name evidence="5" type="ORF">O6P43_014541</name>
</gene>
<evidence type="ECO:0000256" key="3">
    <source>
        <dbReference type="ARBA" id="ARBA00023315"/>
    </source>
</evidence>
<dbReference type="Pfam" id="PF02458">
    <property type="entry name" value="Transferase"/>
    <property type="match status" value="1"/>
</dbReference>
<dbReference type="GO" id="GO:0016746">
    <property type="term" value="F:acyltransferase activity"/>
    <property type="evidence" value="ECO:0007669"/>
    <property type="project" value="UniProtKB-KW"/>
</dbReference>
<evidence type="ECO:0000256" key="1">
    <source>
        <dbReference type="ARBA" id="ARBA00009861"/>
    </source>
</evidence>
<accession>A0AAD7LV75</accession>
<protein>
    <submittedName>
        <fullName evidence="5">Vinorine synthase-like</fullName>
    </submittedName>
</protein>
<evidence type="ECO:0000313" key="6">
    <source>
        <dbReference type="Proteomes" id="UP001163823"/>
    </source>
</evidence>
<reference evidence="5" key="1">
    <citation type="journal article" date="2023" name="Science">
        <title>Elucidation of the pathway for biosynthesis of saponin adjuvants from the soapbark tree.</title>
        <authorList>
            <person name="Reed J."/>
            <person name="Orme A."/>
            <person name="El-Demerdash A."/>
            <person name="Owen C."/>
            <person name="Martin L.B.B."/>
            <person name="Misra R.C."/>
            <person name="Kikuchi S."/>
            <person name="Rejzek M."/>
            <person name="Martin A.C."/>
            <person name="Harkess A."/>
            <person name="Leebens-Mack J."/>
            <person name="Louveau T."/>
            <person name="Stephenson M.J."/>
            <person name="Osbourn A."/>
        </authorList>
    </citation>
    <scope>NUCLEOTIDE SEQUENCE</scope>
    <source>
        <strain evidence="5">S10</strain>
    </source>
</reference>
<dbReference type="KEGG" id="qsa:O6P43_014541"/>
<evidence type="ECO:0000256" key="2">
    <source>
        <dbReference type="ARBA" id="ARBA00022679"/>
    </source>
</evidence>
<comment type="caution">
    <text evidence="5">The sequence shown here is derived from an EMBL/GenBank/DDBJ whole genome shotgun (WGS) entry which is preliminary data.</text>
</comment>
<sequence length="342" mass="39175">MTFFYPPNNTASNEEEDDDHHHDVISQVDRIPGFLNKSQILQKSLSQTLTHFYPFAGRFKDESKVDCNDDGIIFIESKTDTHLSKCLNRPDFATIKRHFLPTSDPQTLEMWKGSLLLVRFTLFGCGGTAITFSTSHKITDLTSFVTLLQSWISACSGTTPTVLRDLHIGSSRLPSIHDMSQMLTSVVLSTKKLTSRRLVFSAFKVRELKTKVFNAFRDQEFSYYPSRVEVVTAFLWKFALEAFISTRKETTFRPSVFMQAVNVRPRMEPPLPQNAIGNLAWLFPVIVENEKDMEFIELVKKLMAMRVSLKNKVNEFRGEGIVEAMKEGLKNRKEILMNKNVE</sequence>
<keyword evidence="6" id="KW-1185">Reference proteome</keyword>
<dbReference type="PANTHER" id="PTHR31623:SF19">
    <property type="entry name" value="VINORINE SYNTHASE-RELATED"/>
    <property type="match status" value="1"/>
</dbReference>
<dbReference type="InterPro" id="IPR023213">
    <property type="entry name" value="CAT-like_dom_sf"/>
</dbReference>
<evidence type="ECO:0000256" key="4">
    <source>
        <dbReference type="SAM" id="MobiDB-lite"/>
    </source>
</evidence>
<keyword evidence="2" id="KW-0808">Transferase</keyword>
<feature type="region of interest" description="Disordered" evidence="4">
    <location>
        <begin position="1"/>
        <end position="21"/>
    </location>
</feature>
<dbReference type="Gene3D" id="3.30.559.10">
    <property type="entry name" value="Chloramphenicol acetyltransferase-like domain"/>
    <property type="match status" value="2"/>
</dbReference>
<name>A0AAD7LV75_QUISA</name>
<keyword evidence="3" id="KW-0012">Acyltransferase</keyword>
<evidence type="ECO:0000313" key="5">
    <source>
        <dbReference type="EMBL" id="KAJ7964788.1"/>
    </source>
</evidence>